<gene>
    <name evidence="1" type="ORF">C7B65_07565</name>
</gene>
<organism evidence="1 2">
    <name type="scientific">Phormidesmis priestleyi ULC007</name>
    <dbReference type="NCBI Taxonomy" id="1920490"/>
    <lineage>
        <taxon>Bacteria</taxon>
        <taxon>Bacillati</taxon>
        <taxon>Cyanobacteriota</taxon>
        <taxon>Cyanophyceae</taxon>
        <taxon>Leptolyngbyales</taxon>
        <taxon>Leptolyngbyaceae</taxon>
        <taxon>Phormidesmis</taxon>
    </lineage>
</organism>
<protein>
    <submittedName>
        <fullName evidence="1">Uncharacterized protein</fullName>
    </submittedName>
</protein>
<sequence length="66" mass="7880">MPYKDRLESWAVIRLLPKMQRVVVARRRTASDAEGYCQILCRLEPTDQFIVVFDPVFDERLVRVRQ</sequence>
<reference evidence="1 2" key="2">
    <citation type="submission" date="2018-03" db="EMBL/GenBank/DDBJ databases">
        <title>The ancient ancestry and fast evolution of plastids.</title>
        <authorList>
            <person name="Moore K.R."/>
            <person name="Magnabosco C."/>
            <person name="Momper L."/>
            <person name="Gold D.A."/>
            <person name="Bosak T."/>
            <person name="Fournier G.P."/>
        </authorList>
    </citation>
    <scope>NUCLEOTIDE SEQUENCE [LARGE SCALE GENOMIC DNA]</scope>
    <source>
        <strain evidence="1 2">ULC007</strain>
    </source>
</reference>
<proteinExistence type="predicted"/>
<comment type="caution">
    <text evidence="1">The sequence shown here is derived from an EMBL/GenBank/DDBJ whole genome shotgun (WGS) entry which is preliminary data.</text>
</comment>
<reference evidence="1 2" key="1">
    <citation type="submission" date="2018-02" db="EMBL/GenBank/DDBJ databases">
        <authorList>
            <person name="Cohen D.B."/>
            <person name="Kent A.D."/>
        </authorList>
    </citation>
    <scope>NUCLEOTIDE SEQUENCE [LARGE SCALE GENOMIC DNA]</scope>
    <source>
        <strain evidence="1 2">ULC007</strain>
    </source>
</reference>
<accession>A0A2T1DIJ3</accession>
<dbReference type="RefSeq" id="WP_073070215.1">
    <property type="nucleotide sequence ID" value="NZ_MPPI01000006.1"/>
</dbReference>
<dbReference type="Proteomes" id="UP000238634">
    <property type="component" value="Unassembled WGS sequence"/>
</dbReference>
<evidence type="ECO:0000313" key="1">
    <source>
        <dbReference type="EMBL" id="PSB20296.1"/>
    </source>
</evidence>
<keyword evidence="2" id="KW-1185">Reference proteome</keyword>
<name>A0A2T1DIJ3_9CYAN</name>
<evidence type="ECO:0000313" key="2">
    <source>
        <dbReference type="Proteomes" id="UP000238634"/>
    </source>
</evidence>
<dbReference type="EMBL" id="PVWG01000006">
    <property type="protein sequence ID" value="PSB20296.1"/>
    <property type="molecule type" value="Genomic_DNA"/>
</dbReference>
<dbReference type="STRING" id="1920490.GCA_001895925_04087"/>
<dbReference type="AlphaFoldDB" id="A0A2T1DIJ3"/>
<dbReference type="OrthoDB" id="489126at2"/>